<evidence type="ECO:0000256" key="3">
    <source>
        <dbReference type="ARBA" id="ARBA00022989"/>
    </source>
</evidence>
<evidence type="ECO:0000256" key="4">
    <source>
        <dbReference type="ARBA" id="ARBA00023136"/>
    </source>
</evidence>
<dbReference type="Proteomes" id="UP000070188">
    <property type="component" value="Unassembled WGS sequence"/>
</dbReference>
<evidence type="ECO:0000313" key="7">
    <source>
        <dbReference type="EMBL" id="KWW99749.1"/>
    </source>
</evidence>
<proteinExistence type="predicted"/>
<dbReference type="PANTHER" id="PTHR23534">
    <property type="entry name" value="MFS PERMEASE"/>
    <property type="match status" value="1"/>
</dbReference>
<evidence type="ECO:0000256" key="1">
    <source>
        <dbReference type="ARBA" id="ARBA00004651"/>
    </source>
</evidence>
<evidence type="ECO:0000256" key="2">
    <source>
        <dbReference type="ARBA" id="ARBA00022692"/>
    </source>
</evidence>
<name>A0A132MPU0_9ACTN</name>
<feature type="domain" description="Major facilitator superfamily (MFS) profile" evidence="6">
    <location>
        <begin position="18"/>
        <end position="417"/>
    </location>
</feature>
<dbReference type="InterPro" id="IPR020846">
    <property type="entry name" value="MFS_dom"/>
</dbReference>
<dbReference type="GO" id="GO:0005886">
    <property type="term" value="C:plasma membrane"/>
    <property type="evidence" value="ECO:0007669"/>
    <property type="project" value="UniProtKB-SubCell"/>
</dbReference>
<keyword evidence="9" id="KW-1185">Reference proteome</keyword>
<dbReference type="EMBL" id="JYIJ01000015">
    <property type="protein sequence ID" value="KWX04493.1"/>
    <property type="molecule type" value="Genomic_DNA"/>
</dbReference>
<dbReference type="RefSeq" id="WP_066885607.1">
    <property type="nucleotide sequence ID" value="NZ_JYIJ01000015.1"/>
</dbReference>
<dbReference type="PROSITE" id="PS50850">
    <property type="entry name" value="MFS"/>
    <property type="match status" value="1"/>
</dbReference>
<reference evidence="9" key="2">
    <citation type="submission" date="2015-04" db="EMBL/GenBank/DDBJ databases">
        <title>Physiological reanalysis, assessment of diazotrophy, and genome sequences of multiple isolates of Streptomyces thermoautotrophicus.</title>
        <authorList>
            <person name="MacKellar D.C."/>
            <person name="Lieber L."/>
            <person name="Norman J."/>
            <person name="Bolger A."/>
            <person name="Tobin C."/>
            <person name="Murray J.W."/>
            <person name="Chang R."/>
            <person name="Ford T."/>
            <person name="Nguyen P.Q."/>
            <person name="Woodward J."/>
            <person name="Permingeat H."/>
            <person name="Joshi N.S."/>
            <person name="Silver P.A."/>
            <person name="Usadel B."/>
            <person name="Rutherford A.W."/>
            <person name="Friesen M."/>
            <person name="Prell J."/>
        </authorList>
    </citation>
    <scope>NUCLEOTIDE SEQUENCE [LARGE SCALE GENOMIC DNA]</scope>
    <source>
        <strain evidence="9">H1</strain>
    </source>
</reference>
<dbReference type="Pfam" id="PF07690">
    <property type="entry name" value="MFS_1"/>
    <property type="match status" value="2"/>
</dbReference>
<comment type="subcellular location">
    <subcellularLocation>
        <location evidence="1">Cell membrane</location>
        <topology evidence="1">Multi-pass membrane protein</topology>
    </subcellularLocation>
</comment>
<feature type="transmembrane region" description="Helical" evidence="5">
    <location>
        <begin position="273"/>
        <end position="295"/>
    </location>
</feature>
<evidence type="ECO:0000313" key="9">
    <source>
        <dbReference type="Proteomes" id="UP000070188"/>
    </source>
</evidence>
<feature type="transmembrane region" description="Helical" evidence="5">
    <location>
        <begin position="328"/>
        <end position="349"/>
    </location>
</feature>
<keyword evidence="2 5" id="KW-0812">Transmembrane</keyword>
<dbReference type="EMBL" id="LAXD01000001">
    <property type="protein sequence ID" value="KWW99749.1"/>
    <property type="molecule type" value="Genomic_DNA"/>
</dbReference>
<evidence type="ECO:0000313" key="8">
    <source>
        <dbReference type="EMBL" id="KWX04493.1"/>
    </source>
</evidence>
<evidence type="ECO:0000313" key="10">
    <source>
        <dbReference type="Proteomes" id="UP000070659"/>
    </source>
</evidence>
<dbReference type="SUPFAM" id="SSF103473">
    <property type="entry name" value="MFS general substrate transporter"/>
    <property type="match status" value="1"/>
</dbReference>
<dbReference type="STRING" id="1469144.LI90_1388"/>
<feature type="transmembrane region" description="Helical" evidence="5">
    <location>
        <begin position="302"/>
        <end position="322"/>
    </location>
</feature>
<accession>A0A132MPU0</accession>
<feature type="transmembrane region" description="Helical" evidence="5">
    <location>
        <begin position="370"/>
        <end position="391"/>
    </location>
</feature>
<dbReference type="AlphaFoldDB" id="A0A132MPU0"/>
<dbReference type="InterPro" id="IPR036259">
    <property type="entry name" value="MFS_trans_sf"/>
</dbReference>
<reference evidence="7" key="3">
    <citation type="submission" date="2015-04" db="EMBL/GenBank/DDBJ databases">
        <title>Physiological reanalysis, assessment of diazotrophy, and genome sequences of multiple isolates of Streptomyces thermoautotrophicus.</title>
        <authorList>
            <person name="MacKellar D.C."/>
            <person name="Lieber L."/>
            <person name="Norman J."/>
            <person name="Bolger A."/>
            <person name="Tobin C."/>
            <person name="Murray J.W."/>
            <person name="Woodward J."/>
            <person name="Friesen M."/>
            <person name="Prell J."/>
        </authorList>
    </citation>
    <scope>NUCLEOTIDE SEQUENCE [LARGE SCALE GENOMIC DNA]</scope>
    <source>
        <strain evidence="7">H1</strain>
    </source>
</reference>
<evidence type="ECO:0000259" key="6">
    <source>
        <dbReference type="PROSITE" id="PS50850"/>
    </source>
</evidence>
<comment type="caution">
    <text evidence="7">The sequence shown here is derived from an EMBL/GenBank/DDBJ whole genome shotgun (WGS) entry which is preliminary data.</text>
</comment>
<feature type="transmembrane region" description="Helical" evidence="5">
    <location>
        <begin position="89"/>
        <end position="118"/>
    </location>
</feature>
<feature type="transmembrane region" description="Helical" evidence="5">
    <location>
        <begin position="56"/>
        <end position="77"/>
    </location>
</feature>
<sequence>MPLTIAAVRDLSAVQRRTVRSLASTQVLGGVGVSVGIAMAALLAQELSGSPNLSGLAATASTLGAAVAAVPLAGLMARRGRRPGLMTGYLAGSAGSALAVVAAALGSYLLLLVGMLLFGAATTSNLQARYAATDLAEPTHRGRALSVVVWATTIGAVAGPNLVAPAGATATLLGLPRLAGPFLWSAIVFLLAGAVMGLLLRPDPLLLAQRHAADTDGPRPSARAALGVVRRTPRAALGLVGIAVGHMIMVGVMSLTPVHIHSGGHPGPDMLRLVGLVISVHVAGMYAFSPVVGWLADRFGRVWALAGAQGVLYTSLLLAGTAQADETVQLTAGLFLLGLGWSGCLVAGSTLLSESVPIGVRAGAQGASDLVMGVCGATGGAFAGLVVGLAGYGGLNASAGVVLTLLTALTIGTACRK</sequence>
<reference evidence="8 10" key="1">
    <citation type="submission" date="2015-02" db="EMBL/GenBank/DDBJ databases">
        <title>Physiological reanalysis, assessment of diazotrophy, and genome sequences of multiple isolates of Streptomyces thermoautotrophicus.</title>
        <authorList>
            <person name="MacKellar D.C."/>
            <person name="Lieber L."/>
            <person name="Norman J."/>
            <person name="Bolger A."/>
            <person name="Tobin C."/>
            <person name="Murray J.W."/>
            <person name="Prell J."/>
        </authorList>
    </citation>
    <scope>NUCLEOTIDE SEQUENCE [LARGE SCALE GENOMIC DNA]</scope>
    <source>
        <strain evidence="8 10">UBT1</strain>
    </source>
</reference>
<keyword evidence="4 5" id="KW-0472">Membrane</keyword>
<dbReference type="Proteomes" id="UP000070659">
    <property type="component" value="Unassembled WGS sequence"/>
</dbReference>
<dbReference type="InterPro" id="IPR011701">
    <property type="entry name" value="MFS"/>
</dbReference>
<gene>
    <name evidence="7" type="ORF">LI90_1388</name>
    <name evidence="8" type="ORF">TH66_07985</name>
</gene>
<protein>
    <submittedName>
        <fullName evidence="8">MFS transporter</fullName>
    </submittedName>
    <submittedName>
        <fullName evidence="7">Major facilitator superfamily MFS_1</fullName>
    </submittedName>
</protein>
<dbReference type="GO" id="GO:0022857">
    <property type="term" value="F:transmembrane transporter activity"/>
    <property type="evidence" value="ECO:0007669"/>
    <property type="project" value="InterPro"/>
</dbReference>
<dbReference type="PANTHER" id="PTHR23534:SF1">
    <property type="entry name" value="MAJOR FACILITATOR SUPERFAMILY PROTEIN"/>
    <property type="match status" value="1"/>
</dbReference>
<feature type="transmembrane region" description="Helical" evidence="5">
    <location>
        <begin position="182"/>
        <end position="200"/>
    </location>
</feature>
<organism evidence="7 9">
    <name type="scientific">Carbonactinospora thermoautotrophica</name>
    <dbReference type="NCBI Taxonomy" id="1469144"/>
    <lineage>
        <taxon>Bacteria</taxon>
        <taxon>Bacillati</taxon>
        <taxon>Actinomycetota</taxon>
        <taxon>Actinomycetes</taxon>
        <taxon>Kitasatosporales</taxon>
        <taxon>Carbonactinosporaceae</taxon>
        <taxon>Carbonactinospora</taxon>
    </lineage>
</organism>
<evidence type="ECO:0000256" key="5">
    <source>
        <dbReference type="SAM" id="Phobius"/>
    </source>
</evidence>
<dbReference type="OrthoDB" id="9776171at2"/>
<feature type="transmembrane region" description="Helical" evidence="5">
    <location>
        <begin position="235"/>
        <end position="253"/>
    </location>
</feature>
<dbReference type="PATRIC" id="fig|1469144.10.peg.1526"/>
<feature type="transmembrane region" description="Helical" evidence="5">
    <location>
        <begin position="21"/>
        <end position="44"/>
    </location>
</feature>
<keyword evidence="3 5" id="KW-1133">Transmembrane helix</keyword>
<dbReference type="Gene3D" id="1.20.1250.20">
    <property type="entry name" value="MFS general substrate transporter like domains"/>
    <property type="match status" value="1"/>
</dbReference>
<feature type="transmembrane region" description="Helical" evidence="5">
    <location>
        <begin position="397"/>
        <end position="415"/>
    </location>
</feature>